<evidence type="ECO:0000313" key="3">
    <source>
        <dbReference type="Proteomes" id="UP000243250"/>
    </source>
</evidence>
<reference evidence="3" key="1">
    <citation type="submission" date="2016-10" db="EMBL/GenBank/DDBJ databases">
        <authorList>
            <person name="Varghese N."/>
            <person name="Submissions S."/>
        </authorList>
    </citation>
    <scope>NUCLEOTIDE SEQUENCE [LARGE SCALE GENOMIC DNA]</scope>
    <source>
        <strain evidence="3">CGMCC 1.8711</strain>
    </source>
</reference>
<keyword evidence="3" id="KW-1185">Reference proteome</keyword>
<gene>
    <name evidence="2" type="ORF">SAMN04488124_1094</name>
</gene>
<feature type="region of interest" description="Disordered" evidence="1">
    <location>
        <begin position="30"/>
        <end position="50"/>
    </location>
</feature>
<protein>
    <submittedName>
        <fullName evidence="2">Uncharacterized protein</fullName>
    </submittedName>
</protein>
<dbReference type="EMBL" id="FOYS01000002">
    <property type="protein sequence ID" value="SFR41983.1"/>
    <property type="molecule type" value="Genomic_DNA"/>
</dbReference>
<accession>A0A1I6GID8</accession>
<feature type="compositionally biased region" description="Acidic residues" evidence="1">
    <location>
        <begin position="30"/>
        <end position="41"/>
    </location>
</feature>
<dbReference type="AlphaFoldDB" id="A0A1I6GID8"/>
<dbReference type="Proteomes" id="UP000243250">
    <property type="component" value="Unassembled WGS sequence"/>
</dbReference>
<dbReference type="STRING" id="555875.SAMN04488124_1094"/>
<evidence type="ECO:0000256" key="1">
    <source>
        <dbReference type="SAM" id="MobiDB-lite"/>
    </source>
</evidence>
<dbReference type="RefSeq" id="WP_175501393.1">
    <property type="nucleotide sequence ID" value="NZ_FOYS01000002.1"/>
</dbReference>
<name>A0A1I6GID8_9EURY</name>
<sequence length="50" mass="5629">MSVTVVRDADGRWHRTDILACTESSVLELGEETETDPDELDGERCSNCTW</sequence>
<proteinExistence type="predicted"/>
<organism evidence="2 3">
    <name type="scientific">Halogeometricum limi</name>
    <dbReference type="NCBI Taxonomy" id="555875"/>
    <lineage>
        <taxon>Archaea</taxon>
        <taxon>Methanobacteriati</taxon>
        <taxon>Methanobacteriota</taxon>
        <taxon>Stenosarchaea group</taxon>
        <taxon>Halobacteria</taxon>
        <taxon>Halobacteriales</taxon>
        <taxon>Haloferacaceae</taxon>
        <taxon>Halogeometricum</taxon>
    </lineage>
</organism>
<dbReference type="OrthoDB" id="335771at2157"/>
<evidence type="ECO:0000313" key="2">
    <source>
        <dbReference type="EMBL" id="SFR41983.1"/>
    </source>
</evidence>